<accession>A0A395JPR7</accession>
<protein>
    <submittedName>
        <fullName evidence="1">Uncharacterized protein</fullName>
    </submittedName>
</protein>
<dbReference type="Proteomes" id="UP000253083">
    <property type="component" value="Unassembled WGS sequence"/>
</dbReference>
<name>A0A395JPR7_9GAMM</name>
<comment type="caution">
    <text evidence="1">The sequence shown here is derived from an EMBL/GenBank/DDBJ whole genome shotgun (WGS) entry which is preliminary data.</text>
</comment>
<dbReference type="AlphaFoldDB" id="A0A395JPR7"/>
<sequence>MQKPAIIQVLESAQIAHKSGDFVSALTFYEHFFDHALEDDPYALYGVRLNHCLNGWGELAEIFPGAKNRLEGKKRELLQTYLDERDPERFHDYLCICRVLGVESDALEQFLSLHHSEPKSAAKLSKFVWNDLLNAEQWQVCNDFLERPELKLDELFAVFDEASRMKEIDPAFDNIQFDQHIVETLLGDIQNLVTVLRHANRSDDINDLARQFQLGLEQRSHPLLAKQAHARAAFLFTQH</sequence>
<keyword evidence="2" id="KW-1185">Reference proteome</keyword>
<evidence type="ECO:0000313" key="2">
    <source>
        <dbReference type="Proteomes" id="UP000253083"/>
    </source>
</evidence>
<organism evidence="1 2">
    <name type="scientific">Arenicella xantha</name>
    <dbReference type="NCBI Taxonomy" id="644221"/>
    <lineage>
        <taxon>Bacteria</taxon>
        <taxon>Pseudomonadati</taxon>
        <taxon>Pseudomonadota</taxon>
        <taxon>Gammaproteobacteria</taxon>
        <taxon>Arenicellales</taxon>
        <taxon>Arenicellaceae</taxon>
        <taxon>Arenicella</taxon>
    </lineage>
</organism>
<evidence type="ECO:0000313" key="1">
    <source>
        <dbReference type="EMBL" id="RBP53634.1"/>
    </source>
</evidence>
<gene>
    <name evidence="1" type="ORF">DFR28_1011021</name>
</gene>
<dbReference type="RefSeq" id="WP_113953186.1">
    <property type="nucleotide sequence ID" value="NZ_QNRT01000001.1"/>
</dbReference>
<dbReference type="EMBL" id="QNRT01000001">
    <property type="protein sequence ID" value="RBP53634.1"/>
    <property type="molecule type" value="Genomic_DNA"/>
</dbReference>
<proteinExistence type="predicted"/>
<dbReference type="InParanoid" id="A0A395JPR7"/>
<dbReference type="OrthoDB" id="8772062at2"/>
<reference evidence="1 2" key="1">
    <citation type="submission" date="2018-06" db="EMBL/GenBank/DDBJ databases">
        <title>Genomic Encyclopedia of Type Strains, Phase IV (KMG-IV): sequencing the most valuable type-strain genomes for metagenomic binning, comparative biology and taxonomic classification.</title>
        <authorList>
            <person name="Goeker M."/>
        </authorList>
    </citation>
    <scope>NUCLEOTIDE SEQUENCE [LARGE SCALE GENOMIC DNA]</scope>
    <source>
        <strain evidence="1 2">DSM 24032</strain>
    </source>
</reference>